<feature type="compositionally biased region" description="Polar residues" evidence="1">
    <location>
        <begin position="1"/>
        <end position="13"/>
    </location>
</feature>
<name>A0ABN8NF70_9CNID</name>
<sequence>MALFLASSSQNSDLEPKKTDKDERKEQFEDIENPSAEEILKRIKECCGEADSGDIGSFESTLSPDNSENEKGDPPPSQASTAEGGSSIQLSPKLCKMIVIFICGSVLGGEEISKLLKKRFSVTPRNLTPLTLSQLLEVVSKKPARHKYVEIPDEPVDPRQLKMAMIEVNKETETSYLSSL</sequence>
<dbReference type="Proteomes" id="UP001159405">
    <property type="component" value="Unassembled WGS sequence"/>
</dbReference>
<gene>
    <name evidence="2" type="ORF">PLOB_00015042</name>
</gene>
<protein>
    <submittedName>
        <fullName evidence="2">Uncharacterized protein</fullName>
    </submittedName>
</protein>
<organism evidence="2 3">
    <name type="scientific">Porites lobata</name>
    <dbReference type="NCBI Taxonomy" id="104759"/>
    <lineage>
        <taxon>Eukaryota</taxon>
        <taxon>Metazoa</taxon>
        <taxon>Cnidaria</taxon>
        <taxon>Anthozoa</taxon>
        <taxon>Hexacorallia</taxon>
        <taxon>Scleractinia</taxon>
        <taxon>Fungiina</taxon>
        <taxon>Poritidae</taxon>
        <taxon>Porites</taxon>
    </lineage>
</organism>
<comment type="caution">
    <text evidence="2">The sequence shown here is derived from an EMBL/GenBank/DDBJ whole genome shotgun (WGS) entry which is preliminary data.</text>
</comment>
<feature type="compositionally biased region" description="Basic and acidic residues" evidence="1">
    <location>
        <begin position="14"/>
        <end position="28"/>
    </location>
</feature>
<evidence type="ECO:0000313" key="2">
    <source>
        <dbReference type="EMBL" id="CAH3106987.1"/>
    </source>
</evidence>
<keyword evidence="3" id="KW-1185">Reference proteome</keyword>
<evidence type="ECO:0000256" key="1">
    <source>
        <dbReference type="SAM" id="MobiDB-lite"/>
    </source>
</evidence>
<proteinExistence type="predicted"/>
<evidence type="ECO:0000313" key="3">
    <source>
        <dbReference type="Proteomes" id="UP001159405"/>
    </source>
</evidence>
<feature type="region of interest" description="Disordered" evidence="1">
    <location>
        <begin position="1"/>
        <end position="35"/>
    </location>
</feature>
<reference evidence="2 3" key="1">
    <citation type="submission" date="2022-05" db="EMBL/GenBank/DDBJ databases">
        <authorList>
            <consortium name="Genoscope - CEA"/>
            <person name="William W."/>
        </authorList>
    </citation>
    <scope>NUCLEOTIDE SEQUENCE [LARGE SCALE GENOMIC DNA]</scope>
</reference>
<feature type="region of interest" description="Disordered" evidence="1">
    <location>
        <begin position="50"/>
        <end position="86"/>
    </location>
</feature>
<accession>A0ABN8NF70</accession>
<dbReference type="EMBL" id="CALNXK010000019">
    <property type="protein sequence ID" value="CAH3106987.1"/>
    <property type="molecule type" value="Genomic_DNA"/>
</dbReference>